<dbReference type="GO" id="GO:0016747">
    <property type="term" value="F:acyltransferase activity, transferring groups other than amino-acyl groups"/>
    <property type="evidence" value="ECO:0007669"/>
    <property type="project" value="InterPro"/>
</dbReference>
<evidence type="ECO:0000259" key="4">
    <source>
        <dbReference type="Pfam" id="PF00195"/>
    </source>
</evidence>
<reference evidence="6" key="2">
    <citation type="submission" date="2023-06" db="EMBL/GenBank/DDBJ databases">
        <authorList>
            <consortium name="Lawrence Berkeley National Laboratory"/>
            <person name="Haridas S."/>
            <person name="Hensen N."/>
            <person name="Bonometti L."/>
            <person name="Westerberg I."/>
            <person name="Brannstrom I.O."/>
            <person name="Guillou S."/>
            <person name="Cros-Aarteil S."/>
            <person name="Calhoun S."/>
            <person name="Kuo A."/>
            <person name="Mondo S."/>
            <person name="Pangilinan J."/>
            <person name="Riley R."/>
            <person name="Labutti K."/>
            <person name="Andreopoulos B."/>
            <person name="Lipzen A."/>
            <person name="Chen C."/>
            <person name="Yanf M."/>
            <person name="Daum C."/>
            <person name="Ng V."/>
            <person name="Clum A."/>
            <person name="Steindorff A."/>
            <person name="Ohm R."/>
            <person name="Martin F."/>
            <person name="Silar P."/>
            <person name="Natvig D."/>
            <person name="Lalanne C."/>
            <person name="Gautier V."/>
            <person name="Ament-Velasquez S.L."/>
            <person name="Kruys A."/>
            <person name="Hutchinson M.I."/>
            <person name="Powell A.J."/>
            <person name="Barry K."/>
            <person name="Miller A.N."/>
            <person name="Grigoriev I.V."/>
            <person name="Debuchy R."/>
            <person name="Gladieux P."/>
            <person name="Thoren M.H."/>
            <person name="Johannesson H."/>
        </authorList>
    </citation>
    <scope>NUCLEOTIDE SEQUENCE</scope>
    <source>
        <strain evidence="6">SMH4131-1</strain>
    </source>
</reference>
<dbReference type="Proteomes" id="UP001286456">
    <property type="component" value="Unassembled WGS sequence"/>
</dbReference>
<comment type="caution">
    <text evidence="6">The sequence shown here is derived from an EMBL/GenBank/DDBJ whole genome shotgun (WGS) entry which is preliminary data.</text>
</comment>
<feature type="domain" description="Chalcone/stilbene synthase N-terminal" evidence="4">
    <location>
        <begin position="54"/>
        <end position="229"/>
    </location>
</feature>
<dbReference type="InterPro" id="IPR011141">
    <property type="entry name" value="Polyketide_synthase_type-III"/>
</dbReference>
<dbReference type="SUPFAM" id="SSF53901">
    <property type="entry name" value="Thiolase-like"/>
    <property type="match status" value="2"/>
</dbReference>
<comment type="similarity">
    <text evidence="1 3">Belongs to the thiolase-like superfamily. Chalcone/stilbene synthases family.</text>
</comment>
<dbReference type="Pfam" id="PF00195">
    <property type="entry name" value="Chal_sti_synt_N"/>
    <property type="match status" value="1"/>
</dbReference>
<evidence type="ECO:0000256" key="2">
    <source>
        <dbReference type="ARBA" id="ARBA00022679"/>
    </source>
</evidence>
<keyword evidence="2 3" id="KW-0808">Transferase</keyword>
<organism evidence="6 7">
    <name type="scientific">Cercophora scortea</name>
    <dbReference type="NCBI Taxonomy" id="314031"/>
    <lineage>
        <taxon>Eukaryota</taxon>
        <taxon>Fungi</taxon>
        <taxon>Dikarya</taxon>
        <taxon>Ascomycota</taxon>
        <taxon>Pezizomycotina</taxon>
        <taxon>Sordariomycetes</taxon>
        <taxon>Sordariomycetidae</taxon>
        <taxon>Sordariales</taxon>
        <taxon>Lasiosphaeriaceae</taxon>
        <taxon>Cercophora</taxon>
    </lineage>
</organism>
<keyword evidence="3" id="KW-0012">Acyltransferase</keyword>
<dbReference type="Pfam" id="PF02797">
    <property type="entry name" value="Chal_sti_synt_C"/>
    <property type="match status" value="1"/>
</dbReference>
<dbReference type="InterPro" id="IPR016039">
    <property type="entry name" value="Thiolase-like"/>
</dbReference>
<accession>A0AAE0IYT3</accession>
<reference evidence="6" key="1">
    <citation type="journal article" date="2023" name="Mol. Phylogenet. Evol.">
        <title>Genome-scale phylogeny and comparative genomics of the fungal order Sordariales.</title>
        <authorList>
            <person name="Hensen N."/>
            <person name="Bonometti L."/>
            <person name="Westerberg I."/>
            <person name="Brannstrom I.O."/>
            <person name="Guillou S."/>
            <person name="Cros-Aarteil S."/>
            <person name="Calhoun S."/>
            <person name="Haridas S."/>
            <person name="Kuo A."/>
            <person name="Mondo S."/>
            <person name="Pangilinan J."/>
            <person name="Riley R."/>
            <person name="LaButti K."/>
            <person name="Andreopoulos B."/>
            <person name="Lipzen A."/>
            <person name="Chen C."/>
            <person name="Yan M."/>
            <person name="Daum C."/>
            <person name="Ng V."/>
            <person name="Clum A."/>
            <person name="Steindorff A."/>
            <person name="Ohm R.A."/>
            <person name="Martin F."/>
            <person name="Silar P."/>
            <person name="Natvig D.O."/>
            <person name="Lalanne C."/>
            <person name="Gautier V."/>
            <person name="Ament-Velasquez S.L."/>
            <person name="Kruys A."/>
            <person name="Hutchinson M.I."/>
            <person name="Powell A.J."/>
            <person name="Barry K."/>
            <person name="Miller A.N."/>
            <person name="Grigoriev I.V."/>
            <person name="Debuchy R."/>
            <person name="Gladieux P."/>
            <person name="Hiltunen Thoren M."/>
            <person name="Johannesson H."/>
        </authorList>
    </citation>
    <scope>NUCLEOTIDE SEQUENCE</scope>
    <source>
        <strain evidence="6">SMH4131-1</strain>
    </source>
</reference>
<evidence type="ECO:0000313" key="7">
    <source>
        <dbReference type="Proteomes" id="UP001286456"/>
    </source>
</evidence>
<evidence type="ECO:0000256" key="1">
    <source>
        <dbReference type="ARBA" id="ARBA00005531"/>
    </source>
</evidence>
<feature type="domain" description="Chalcone/stilbene synthase C-terminal" evidence="5">
    <location>
        <begin position="265"/>
        <end position="405"/>
    </location>
</feature>
<keyword evidence="7" id="KW-1185">Reference proteome</keyword>
<dbReference type="Gene3D" id="3.40.47.10">
    <property type="match status" value="2"/>
</dbReference>
<protein>
    <submittedName>
        <fullName evidence="6">Chalcone synthase B</fullName>
    </submittedName>
</protein>
<proteinExistence type="inferred from homology"/>
<dbReference type="EMBL" id="JAUEPO010000002">
    <property type="protein sequence ID" value="KAK3333748.1"/>
    <property type="molecule type" value="Genomic_DNA"/>
</dbReference>
<dbReference type="PANTHER" id="PTHR11877">
    <property type="entry name" value="HYDROXYMETHYLGLUTARYL-COA SYNTHASE"/>
    <property type="match status" value="1"/>
</dbReference>
<evidence type="ECO:0000256" key="3">
    <source>
        <dbReference type="RuleBase" id="RU003633"/>
    </source>
</evidence>
<dbReference type="GO" id="GO:0030639">
    <property type="term" value="P:polyketide biosynthetic process"/>
    <property type="evidence" value="ECO:0007669"/>
    <property type="project" value="TreeGrafter"/>
</dbReference>
<dbReference type="PIRSF" id="PIRSF000451">
    <property type="entry name" value="PKS_III"/>
    <property type="match status" value="1"/>
</dbReference>
<dbReference type="InterPro" id="IPR012328">
    <property type="entry name" value="Chalcone/stilbene_synt_C"/>
</dbReference>
<dbReference type="AlphaFoldDB" id="A0AAE0IYT3"/>
<evidence type="ECO:0000259" key="5">
    <source>
        <dbReference type="Pfam" id="PF02797"/>
    </source>
</evidence>
<dbReference type="PANTHER" id="PTHR11877:SF46">
    <property type="entry name" value="TYPE III POLYKETIDE SYNTHASE A"/>
    <property type="match status" value="1"/>
</dbReference>
<sequence length="415" mass="44949">MGSQALADLAISPIPGLWITGLASQYPPHLIQPEKLDDAAARFGHDLESPGLKKLLQVNRHTGIKTRSMVSTYQDGFATGSELPSIVEIDNYFRQVGVDLAAQACRKALRESGYGPEDITHTVAVTCTNEGNPGYDLLVARQLNLPHTIDRTLLHGVGCAGGLSILRTAGQLALAATYRQRPARVLCFACELCSPNIRREMHEAERCPDPADICIGGALFSDAAAAFVLCNEYAMMASSDTGSLKNDGPRGRRLFQLLEWGSATIPDTEDELGWYTEPLGRRAILSRNVPGYTKKAIRPMFEQLLPSYQAKAGTGTGTDLLQPDNFDWALHPGGGTIIEGAQQVLGLTGDQLRASREIYETRGNSSSPTVLAVLDELRRTGGRGRDHVVATSFGPGLMIEMAMLRRCRGEGEEEE</sequence>
<evidence type="ECO:0000313" key="6">
    <source>
        <dbReference type="EMBL" id="KAK3333748.1"/>
    </source>
</evidence>
<gene>
    <name evidence="6" type="ORF">B0T19DRAFT_491118</name>
</gene>
<name>A0AAE0IYT3_9PEZI</name>
<dbReference type="InterPro" id="IPR001099">
    <property type="entry name" value="Chalcone/stilbene_synt_N"/>
</dbReference>